<dbReference type="PROSITE" id="PS51435">
    <property type="entry name" value="AP_NUCLEASE_F1_4"/>
    <property type="match status" value="1"/>
</dbReference>
<evidence type="ECO:0000256" key="2">
    <source>
        <dbReference type="ARBA" id="ARBA00022723"/>
    </source>
</evidence>
<feature type="binding site" evidence="6">
    <location>
        <position position="127"/>
    </location>
    <ligand>
        <name>Mg(2+)</name>
        <dbReference type="ChEBI" id="CHEBI:18420"/>
        <label>1</label>
    </ligand>
</feature>
<dbReference type="NCBIfam" id="TIGR00195">
    <property type="entry name" value="exoDNase_III"/>
    <property type="match status" value="1"/>
</dbReference>
<keyword evidence="8" id="KW-0227">DNA damage</keyword>
<evidence type="ECO:0000259" key="10">
    <source>
        <dbReference type="Pfam" id="PF03372"/>
    </source>
</evidence>
<feature type="region of interest" description="Disordered" evidence="9">
    <location>
        <begin position="33"/>
        <end position="79"/>
    </location>
</feature>
<feature type="binding site" evidence="6">
    <location>
        <position position="99"/>
    </location>
    <ligand>
        <name>Mg(2+)</name>
        <dbReference type="ChEBI" id="CHEBI:18420"/>
        <label>1</label>
    </ligand>
</feature>
<gene>
    <name evidence="11" type="ORF">D9615_004074</name>
</gene>
<dbReference type="PANTHER" id="PTHR22748">
    <property type="entry name" value="AP ENDONUCLEASE"/>
    <property type="match status" value="1"/>
</dbReference>
<sequence length="359" mass="40766">MAYFRTRQSLLRSPFTSSFQAAGFLIRRSSMAPKGRTVSKRKASSSGDEDDEPKTKTKRSKIASPASSPGNAQPTNKVLPVHITFPRRTPGTLRLATWNICGLAASQKKGFKYYVEAEDADILVLTETKVNDEPVDPVIKDRYPYRYWSISDKKTYSGTAILSKHKPLNVTKTLPGHPDPSLVKGRIITLEFETCYLIATYVVNAGTGLKTLDAKKEWNVHFEAYIRDLDKKKPVIWTGDLNVAPTELDLSNAKRNWNKTAGYTEAETTAFKHILNPPADSDAGRFVDVWRHLHPEDQHYTYFSYRFNCREKGLGWRLDMFVLSERIVERTRMCEIRSEIYGASDHCPVVMEFEFEAGP</sequence>
<dbReference type="NCBIfam" id="TIGR00633">
    <property type="entry name" value="xth"/>
    <property type="match status" value="1"/>
</dbReference>
<dbReference type="PANTHER" id="PTHR22748:SF6">
    <property type="entry name" value="DNA-(APURINIC OR APYRIMIDINIC SITE) ENDONUCLEASE"/>
    <property type="match status" value="1"/>
</dbReference>
<feature type="domain" description="Endonuclease/exonuclease/phosphatase" evidence="10">
    <location>
        <begin position="96"/>
        <end position="346"/>
    </location>
</feature>
<dbReference type="Gene3D" id="3.60.10.10">
    <property type="entry name" value="Endonuclease/exonuclease/phosphatase"/>
    <property type="match status" value="1"/>
</dbReference>
<evidence type="ECO:0000313" key="12">
    <source>
        <dbReference type="Proteomes" id="UP000565441"/>
    </source>
</evidence>
<proteinExistence type="inferred from homology"/>
<feature type="site" description="Transition state stabilizer" evidence="7">
    <location>
        <position position="242"/>
    </location>
</feature>
<accession>A0A8H5HCX7</accession>
<dbReference type="InterPro" id="IPR036691">
    <property type="entry name" value="Endo/exonu/phosph_ase_sf"/>
</dbReference>
<dbReference type="CDD" id="cd09087">
    <property type="entry name" value="Ape1-like_AP-endo"/>
    <property type="match status" value="1"/>
</dbReference>
<keyword evidence="12" id="KW-1185">Reference proteome</keyword>
<dbReference type="InterPro" id="IPR005135">
    <property type="entry name" value="Endo/exonuclease/phosphatase"/>
</dbReference>
<keyword evidence="4 6" id="KW-0460">Magnesium</keyword>
<dbReference type="Proteomes" id="UP000565441">
    <property type="component" value="Unassembled WGS sequence"/>
</dbReference>
<keyword evidence="2 6" id="KW-0479">Metal-binding</keyword>
<feature type="site" description="Interaction with DNA substrate" evidence="7">
    <location>
        <position position="346"/>
    </location>
</feature>
<dbReference type="GO" id="GO:0046872">
    <property type="term" value="F:metal ion binding"/>
    <property type="evidence" value="ECO:0007669"/>
    <property type="project" value="UniProtKB-KW"/>
</dbReference>
<comment type="similarity">
    <text evidence="1 8">Belongs to the DNA repair enzymes AP/ExoA family.</text>
</comment>
<feature type="binding site" evidence="6">
    <location>
        <position position="240"/>
    </location>
    <ligand>
        <name>Mg(2+)</name>
        <dbReference type="ChEBI" id="CHEBI:18420"/>
        <label>1</label>
    </ligand>
</feature>
<dbReference type="Pfam" id="PF03372">
    <property type="entry name" value="Exo_endo_phos"/>
    <property type="match status" value="1"/>
</dbReference>
<evidence type="ECO:0000256" key="8">
    <source>
        <dbReference type="RuleBase" id="RU362131"/>
    </source>
</evidence>
<evidence type="ECO:0000256" key="7">
    <source>
        <dbReference type="PIRSR" id="PIRSR604808-3"/>
    </source>
</evidence>
<reference evidence="11 12" key="1">
    <citation type="journal article" date="2020" name="ISME J.">
        <title>Uncovering the hidden diversity of litter-decomposition mechanisms in mushroom-forming fungi.</title>
        <authorList>
            <person name="Floudas D."/>
            <person name="Bentzer J."/>
            <person name="Ahren D."/>
            <person name="Johansson T."/>
            <person name="Persson P."/>
            <person name="Tunlid A."/>
        </authorList>
    </citation>
    <scope>NUCLEOTIDE SEQUENCE [LARGE SCALE GENOMIC DNA]</scope>
    <source>
        <strain evidence="11 12">CBS 661.87</strain>
    </source>
</reference>
<feature type="site" description="Important for catalytic activity" evidence="7">
    <location>
        <position position="319"/>
    </location>
</feature>
<feature type="active site" description="Proton donor/acceptor" evidence="5">
    <location>
        <position position="240"/>
    </location>
</feature>
<evidence type="ECO:0000256" key="5">
    <source>
        <dbReference type="PIRSR" id="PIRSR604808-1"/>
    </source>
</evidence>
<dbReference type="EC" id="3.1.-.-" evidence="8"/>
<feature type="binding site" evidence="6">
    <location>
        <position position="346"/>
    </location>
    <ligand>
        <name>Mg(2+)</name>
        <dbReference type="ChEBI" id="CHEBI:18420"/>
        <label>1</label>
    </ligand>
</feature>
<dbReference type="InterPro" id="IPR004808">
    <property type="entry name" value="AP_endonuc_1"/>
</dbReference>
<comment type="caution">
    <text evidence="11">The sequence shown here is derived from an EMBL/GenBank/DDBJ whole genome shotgun (WGS) entry which is preliminary data.</text>
</comment>
<dbReference type="SUPFAM" id="SSF56219">
    <property type="entry name" value="DNase I-like"/>
    <property type="match status" value="1"/>
</dbReference>
<feature type="binding site" evidence="6">
    <location>
        <position position="242"/>
    </location>
    <ligand>
        <name>Mg(2+)</name>
        <dbReference type="ChEBI" id="CHEBI:18420"/>
        <label>1</label>
    </ligand>
</feature>
<evidence type="ECO:0000256" key="9">
    <source>
        <dbReference type="SAM" id="MobiDB-lite"/>
    </source>
</evidence>
<dbReference type="GO" id="GO:0006284">
    <property type="term" value="P:base-excision repair"/>
    <property type="evidence" value="ECO:0007669"/>
    <property type="project" value="TreeGrafter"/>
</dbReference>
<dbReference type="GO" id="GO:0005634">
    <property type="term" value="C:nucleus"/>
    <property type="evidence" value="ECO:0007669"/>
    <property type="project" value="TreeGrafter"/>
</dbReference>
<feature type="binding site" evidence="6">
    <location>
        <position position="345"/>
    </location>
    <ligand>
        <name>Mg(2+)</name>
        <dbReference type="ChEBI" id="CHEBI:18420"/>
        <label>1</label>
    </ligand>
</feature>
<feature type="compositionally biased region" description="Polar residues" evidence="9">
    <location>
        <begin position="65"/>
        <end position="76"/>
    </location>
</feature>
<organism evidence="11 12">
    <name type="scientific">Tricholomella constricta</name>
    <dbReference type="NCBI Taxonomy" id="117010"/>
    <lineage>
        <taxon>Eukaryota</taxon>
        <taxon>Fungi</taxon>
        <taxon>Dikarya</taxon>
        <taxon>Basidiomycota</taxon>
        <taxon>Agaricomycotina</taxon>
        <taxon>Agaricomycetes</taxon>
        <taxon>Agaricomycetidae</taxon>
        <taxon>Agaricales</taxon>
        <taxon>Tricholomatineae</taxon>
        <taxon>Lyophyllaceae</taxon>
        <taxon>Tricholomella</taxon>
    </lineage>
</organism>
<keyword evidence="8" id="KW-0234">DNA repair</keyword>
<dbReference type="AlphaFoldDB" id="A0A8H5HCX7"/>
<keyword evidence="3" id="KW-0378">Hydrolase</keyword>
<comment type="cofactor">
    <cofactor evidence="6 8">
        <name>Mg(2+)</name>
        <dbReference type="ChEBI" id="CHEBI:18420"/>
    </cofactor>
    <cofactor evidence="6 8">
        <name>Mn(2+)</name>
        <dbReference type="ChEBI" id="CHEBI:29035"/>
    </cofactor>
    <text evidence="6 8">Probably binds two magnesium or manganese ions per subunit.</text>
</comment>
<protein>
    <recommendedName>
        <fullName evidence="8">DNA-(apurinic or apyrimidinic site) endonuclease</fullName>
        <ecNumber evidence="8">3.1.-.-</ecNumber>
    </recommendedName>
</protein>
<dbReference type="OrthoDB" id="498125at2759"/>
<dbReference type="GO" id="GO:0008311">
    <property type="term" value="F:double-stranded DNA 3'-5' DNA exonuclease activity"/>
    <property type="evidence" value="ECO:0007669"/>
    <property type="project" value="TreeGrafter"/>
</dbReference>
<dbReference type="GO" id="GO:0003906">
    <property type="term" value="F:DNA-(apurinic or apyrimidinic site) endonuclease activity"/>
    <property type="evidence" value="ECO:0007669"/>
    <property type="project" value="TreeGrafter"/>
</dbReference>
<dbReference type="EMBL" id="JAACJP010000012">
    <property type="protein sequence ID" value="KAF5380999.1"/>
    <property type="molecule type" value="Genomic_DNA"/>
</dbReference>
<evidence type="ECO:0000256" key="3">
    <source>
        <dbReference type="ARBA" id="ARBA00022801"/>
    </source>
</evidence>
<feature type="active site" evidence="5">
    <location>
        <position position="201"/>
    </location>
</feature>
<dbReference type="GO" id="GO:0008081">
    <property type="term" value="F:phosphoric diester hydrolase activity"/>
    <property type="evidence" value="ECO:0007669"/>
    <property type="project" value="TreeGrafter"/>
</dbReference>
<name>A0A8H5HCX7_9AGAR</name>
<feature type="active site" description="Proton acceptor" evidence="5">
    <location>
        <position position="346"/>
    </location>
</feature>
<evidence type="ECO:0000256" key="1">
    <source>
        <dbReference type="ARBA" id="ARBA00007092"/>
    </source>
</evidence>
<evidence type="ECO:0000256" key="6">
    <source>
        <dbReference type="PIRSR" id="PIRSR604808-2"/>
    </source>
</evidence>
<keyword evidence="6" id="KW-0464">Manganese</keyword>
<evidence type="ECO:0000313" key="11">
    <source>
        <dbReference type="EMBL" id="KAF5380999.1"/>
    </source>
</evidence>
<evidence type="ECO:0000256" key="4">
    <source>
        <dbReference type="ARBA" id="ARBA00022842"/>
    </source>
</evidence>